<sequence length="334" mass="38220">MYKTVTCRFNFFLLLMALLIPVLSYGNAVAIDTGIVKPVADTGKIATRIINRDFNDIYVQNLKPAFFGQELFQPLKTLLVGDVNAHFVLLNTSKSRFFFDVSARVKLRLLKAYGEPVKSPSYMPSGNLYYRLNRDAYHPQFLQLSYTHHSNGIRGPTLRPDGSFNRDSGKFSTDFYSLNYTIGKRTDKPNTIDNQYGTLGIEVHKGIFNGAGAAVGLPGHYGFVRVNGGYMLNIAKRYRDDINPDKSAFKNWQRIQFDFTYIADRYNGYNALNLKKRFNASLKYYYQFPFMQNVSFVVGGGYRGQDDYNIYFQDSYAYMQFGIASGLNFLFHKN</sequence>
<evidence type="ECO:0000256" key="1">
    <source>
        <dbReference type="SAM" id="SignalP"/>
    </source>
</evidence>
<feature type="chain" id="PRO_5044616471" evidence="1">
    <location>
        <begin position="31"/>
        <end position="334"/>
    </location>
</feature>
<organism evidence="3 4">
    <name type="scientific">Mucilaginibacter phyllosphaerae</name>
    <dbReference type="NCBI Taxonomy" id="1812349"/>
    <lineage>
        <taxon>Bacteria</taxon>
        <taxon>Pseudomonadati</taxon>
        <taxon>Bacteroidota</taxon>
        <taxon>Sphingobacteriia</taxon>
        <taxon>Sphingobacteriales</taxon>
        <taxon>Sphingobacteriaceae</taxon>
        <taxon>Mucilaginibacter</taxon>
    </lineage>
</organism>
<dbReference type="AlphaFoldDB" id="A0A4Y8ADH5"/>
<protein>
    <submittedName>
        <fullName evidence="3">Uncharacterized protein</fullName>
    </submittedName>
</protein>
<dbReference type="OrthoDB" id="977150at2"/>
<evidence type="ECO:0000313" key="5">
    <source>
        <dbReference type="Proteomes" id="UP000583101"/>
    </source>
</evidence>
<gene>
    <name evidence="3" type="ORF">E2R65_09570</name>
    <name evidence="2" type="ORF">GGR35_002901</name>
</gene>
<accession>A0A4Y8ADH5</accession>
<evidence type="ECO:0000313" key="3">
    <source>
        <dbReference type="EMBL" id="TEW66660.1"/>
    </source>
</evidence>
<feature type="signal peptide" evidence="1">
    <location>
        <begin position="1"/>
        <end position="30"/>
    </location>
</feature>
<evidence type="ECO:0000313" key="2">
    <source>
        <dbReference type="EMBL" id="MBB3970285.1"/>
    </source>
</evidence>
<dbReference type="RefSeq" id="WP_134336270.1">
    <property type="nucleotide sequence ID" value="NZ_BMCZ01000003.1"/>
</dbReference>
<keyword evidence="5" id="KW-1185">Reference proteome</keyword>
<evidence type="ECO:0000313" key="4">
    <source>
        <dbReference type="Proteomes" id="UP000297248"/>
    </source>
</evidence>
<dbReference type="EMBL" id="JACIEG010000005">
    <property type="protein sequence ID" value="MBB3970285.1"/>
    <property type="molecule type" value="Genomic_DNA"/>
</dbReference>
<reference evidence="3 4" key="1">
    <citation type="journal article" date="2016" name="Int. J. Syst. Evol. Microbiol.">
        <title>Proposal of Mucilaginibacter phyllosphaerae sp. nov. isolated from the phyllosphere of Galium album.</title>
        <authorList>
            <person name="Aydogan E.L."/>
            <person name="Busse H.J."/>
            <person name="Moser G."/>
            <person name="Muller C."/>
            <person name="Kampfer P."/>
            <person name="Glaeser S.P."/>
        </authorList>
    </citation>
    <scope>NUCLEOTIDE SEQUENCE [LARGE SCALE GENOMIC DNA]</scope>
    <source>
        <strain evidence="3 4">PP-F2FG21</strain>
    </source>
</reference>
<dbReference type="Proteomes" id="UP000297248">
    <property type="component" value="Unassembled WGS sequence"/>
</dbReference>
<proteinExistence type="predicted"/>
<reference evidence="3" key="2">
    <citation type="submission" date="2019-03" db="EMBL/GenBank/DDBJ databases">
        <authorList>
            <person name="Yan Y.-Q."/>
            <person name="Du Z.-J."/>
        </authorList>
    </citation>
    <scope>NUCLEOTIDE SEQUENCE</scope>
    <source>
        <strain evidence="3">PP-F2FG21</strain>
    </source>
</reference>
<reference evidence="2 5" key="3">
    <citation type="submission" date="2020-08" db="EMBL/GenBank/DDBJ databases">
        <title>Genomic Encyclopedia of Type Strains, Phase IV (KMG-IV): sequencing the most valuable type-strain genomes for metagenomic binning, comparative biology and taxonomic classification.</title>
        <authorList>
            <person name="Goeker M."/>
        </authorList>
    </citation>
    <scope>NUCLEOTIDE SEQUENCE [LARGE SCALE GENOMIC DNA]</scope>
    <source>
        <strain evidence="2 5">DSM 100995</strain>
    </source>
</reference>
<dbReference type="Proteomes" id="UP000583101">
    <property type="component" value="Unassembled WGS sequence"/>
</dbReference>
<keyword evidence="1" id="KW-0732">Signal</keyword>
<dbReference type="EMBL" id="SNQG01000003">
    <property type="protein sequence ID" value="TEW66660.1"/>
    <property type="molecule type" value="Genomic_DNA"/>
</dbReference>
<comment type="caution">
    <text evidence="3">The sequence shown here is derived from an EMBL/GenBank/DDBJ whole genome shotgun (WGS) entry which is preliminary data.</text>
</comment>
<name>A0A4Y8ADH5_9SPHI</name>